<accession>A0A9W6R9H9</accession>
<dbReference type="EMBL" id="BSTI01000026">
    <property type="protein sequence ID" value="GLY70725.1"/>
    <property type="molecule type" value="Genomic_DNA"/>
</dbReference>
<protein>
    <submittedName>
        <fullName evidence="5">NUDIX hydrolase</fullName>
    </submittedName>
</protein>
<organism evidence="5 6">
    <name type="scientific">Amycolatopsis taiwanensis</name>
    <dbReference type="NCBI Taxonomy" id="342230"/>
    <lineage>
        <taxon>Bacteria</taxon>
        <taxon>Bacillati</taxon>
        <taxon>Actinomycetota</taxon>
        <taxon>Actinomycetes</taxon>
        <taxon>Pseudonocardiales</taxon>
        <taxon>Pseudonocardiaceae</taxon>
        <taxon>Amycolatopsis</taxon>
    </lineage>
</organism>
<evidence type="ECO:0000256" key="2">
    <source>
        <dbReference type="ARBA" id="ARBA00022801"/>
    </source>
</evidence>
<keyword evidence="6" id="KW-1185">Reference proteome</keyword>
<feature type="domain" description="Nudix hydrolase" evidence="4">
    <location>
        <begin position="14"/>
        <end position="144"/>
    </location>
</feature>
<keyword evidence="3" id="KW-0460">Magnesium</keyword>
<proteinExistence type="predicted"/>
<evidence type="ECO:0000313" key="5">
    <source>
        <dbReference type="EMBL" id="GLY70725.1"/>
    </source>
</evidence>
<dbReference type="InterPro" id="IPR015797">
    <property type="entry name" value="NUDIX_hydrolase-like_dom_sf"/>
</dbReference>
<keyword evidence="2 5" id="KW-0378">Hydrolase</keyword>
<comment type="cofactor">
    <cofactor evidence="1">
        <name>Mg(2+)</name>
        <dbReference type="ChEBI" id="CHEBI:18420"/>
    </cofactor>
</comment>
<dbReference type="CDD" id="cd18876">
    <property type="entry name" value="NUDIX_Hydrolase"/>
    <property type="match status" value="1"/>
</dbReference>
<comment type="caution">
    <text evidence="5">The sequence shown here is derived from an EMBL/GenBank/DDBJ whole genome shotgun (WGS) entry which is preliminary data.</text>
</comment>
<dbReference type="PROSITE" id="PS00893">
    <property type="entry name" value="NUDIX_BOX"/>
    <property type="match status" value="1"/>
</dbReference>
<dbReference type="Pfam" id="PF00293">
    <property type="entry name" value="NUDIX"/>
    <property type="match status" value="1"/>
</dbReference>
<dbReference type="PANTHER" id="PTHR43046">
    <property type="entry name" value="GDP-MANNOSE MANNOSYL HYDROLASE"/>
    <property type="match status" value="1"/>
</dbReference>
<dbReference type="InterPro" id="IPR000086">
    <property type="entry name" value="NUDIX_hydrolase_dom"/>
</dbReference>
<dbReference type="GO" id="GO:0016787">
    <property type="term" value="F:hydrolase activity"/>
    <property type="evidence" value="ECO:0007669"/>
    <property type="project" value="UniProtKB-KW"/>
</dbReference>
<dbReference type="SUPFAM" id="SSF55811">
    <property type="entry name" value="Nudix"/>
    <property type="match status" value="1"/>
</dbReference>
<dbReference type="Gene3D" id="3.90.79.10">
    <property type="entry name" value="Nucleoside Triphosphate Pyrophosphohydrolase"/>
    <property type="match status" value="1"/>
</dbReference>
<reference evidence="5" key="1">
    <citation type="submission" date="2023-03" db="EMBL/GenBank/DDBJ databases">
        <title>Amycolatopsis taiwanensis NBRC 103393.</title>
        <authorList>
            <person name="Ichikawa N."/>
            <person name="Sato H."/>
            <person name="Tonouchi N."/>
        </authorList>
    </citation>
    <scope>NUCLEOTIDE SEQUENCE</scope>
    <source>
        <strain evidence="5">NBRC 103393</strain>
    </source>
</reference>
<evidence type="ECO:0000256" key="3">
    <source>
        <dbReference type="ARBA" id="ARBA00022842"/>
    </source>
</evidence>
<evidence type="ECO:0000259" key="4">
    <source>
        <dbReference type="PROSITE" id="PS51462"/>
    </source>
</evidence>
<dbReference type="PANTHER" id="PTHR43046:SF12">
    <property type="entry name" value="GDP-MANNOSE MANNOSYL HYDROLASE"/>
    <property type="match status" value="1"/>
</dbReference>
<dbReference type="PROSITE" id="PS51462">
    <property type="entry name" value="NUDIX"/>
    <property type="match status" value="1"/>
</dbReference>
<dbReference type="AlphaFoldDB" id="A0A9W6R9H9"/>
<dbReference type="InterPro" id="IPR020084">
    <property type="entry name" value="NUDIX_hydrolase_CS"/>
</dbReference>
<sequence length="162" mass="17743">MDLLPFDEYVRSLDRKRMSAGVLFRDAAGRVLLVEPSYKPHWDIPGGAVDAGEPPWTTAVREVREELGLDRPVGRLLVIDYQPDDGRYPEGMAFVFDGGLISEQEVTDLVLTDPEIVAARLANLDDVADKLKPSLARRVVVALDVARTGGLALCENGERVTG</sequence>
<gene>
    <name evidence="5" type="ORF">Atai01_73440</name>
</gene>
<dbReference type="RefSeq" id="WP_285489988.1">
    <property type="nucleotide sequence ID" value="NZ_BSTI01000026.1"/>
</dbReference>
<name>A0A9W6R9H9_9PSEU</name>
<evidence type="ECO:0000256" key="1">
    <source>
        <dbReference type="ARBA" id="ARBA00001946"/>
    </source>
</evidence>
<evidence type="ECO:0000313" key="6">
    <source>
        <dbReference type="Proteomes" id="UP001165136"/>
    </source>
</evidence>
<dbReference type="Proteomes" id="UP001165136">
    <property type="component" value="Unassembled WGS sequence"/>
</dbReference>